<dbReference type="EMBL" id="PETL01000391">
    <property type="protein sequence ID" value="PIV63309.1"/>
    <property type="molecule type" value="Genomic_DNA"/>
</dbReference>
<keyword evidence="1" id="KW-0732">Signal</keyword>
<gene>
    <name evidence="2" type="ORF">COS11_08125</name>
</gene>
<dbReference type="Pfam" id="PF11306">
    <property type="entry name" value="DUF3108"/>
    <property type="match status" value="1"/>
</dbReference>
<dbReference type="Proteomes" id="UP000228886">
    <property type="component" value="Unassembled WGS sequence"/>
</dbReference>
<accession>A0A2M7E6F5</accession>
<proteinExistence type="predicted"/>
<sequence length="257" mass="29760">MKKGLLGVAILLFFLKGPAYAGAPFACGEQLKYRATWNFIPVGEASLEVQEMENIEGNPFYHFVASTKCSIFLFSLFYELESKIESLVRPNNFVPVRYIAYIKNGKRYRQDTVLYDQGNHRATWKHFRLGKSLEEHHEEKVMDIPPDVQDPLSSFYYLRSNLQDKKLEAGDVLSIPVNADRKNWEIKIKVLSKETRRFQGKSRKVLIVEPEAWFQATFFRKGKMIVWLTDDEKKIPLYIQAKVPFGIAILSLATKLD</sequence>
<protein>
    <recommendedName>
        <fullName evidence="4">DUF3108 domain-containing protein</fullName>
    </recommendedName>
</protein>
<evidence type="ECO:0000313" key="3">
    <source>
        <dbReference type="Proteomes" id="UP000228886"/>
    </source>
</evidence>
<dbReference type="AlphaFoldDB" id="A0A2M7E6F5"/>
<organism evidence="2 3">
    <name type="scientific">bacterium (Candidatus Ratteibacteria) CG01_land_8_20_14_3_00_40_19</name>
    <dbReference type="NCBI Taxonomy" id="2014290"/>
    <lineage>
        <taxon>Bacteria</taxon>
        <taxon>Candidatus Ratteibacteria</taxon>
    </lineage>
</organism>
<evidence type="ECO:0008006" key="4">
    <source>
        <dbReference type="Google" id="ProtNLM"/>
    </source>
</evidence>
<dbReference type="InterPro" id="IPR021457">
    <property type="entry name" value="DUF3108"/>
</dbReference>
<evidence type="ECO:0000256" key="1">
    <source>
        <dbReference type="SAM" id="SignalP"/>
    </source>
</evidence>
<evidence type="ECO:0000313" key="2">
    <source>
        <dbReference type="EMBL" id="PIV63309.1"/>
    </source>
</evidence>
<feature type="signal peptide" evidence="1">
    <location>
        <begin position="1"/>
        <end position="21"/>
    </location>
</feature>
<comment type="caution">
    <text evidence="2">The sequence shown here is derived from an EMBL/GenBank/DDBJ whole genome shotgun (WGS) entry which is preliminary data.</text>
</comment>
<feature type="chain" id="PRO_5014798840" description="DUF3108 domain-containing protein" evidence="1">
    <location>
        <begin position="22"/>
        <end position="257"/>
    </location>
</feature>
<name>A0A2M7E6F5_9BACT</name>
<reference evidence="3" key="1">
    <citation type="submission" date="2017-09" db="EMBL/GenBank/DDBJ databases">
        <title>Depth-based differentiation of microbial function through sediment-hosted aquifers and enrichment of novel symbionts in the deep terrestrial subsurface.</title>
        <authorList>
            <person name="Probst A.J."/>
            <person name="Ladd B."/>
            <person name="Jarett J.K."/>
            <person name="Geller-Mcgrath D.E."/>
            <person name="Sieber C.M.K."/>
            <person name="Emerson J.B."/>
            <person name="Anantharaman K."/>
            <person name="Thomas B.C."/>
            <person name="Malmstrom R."/>
            <person name="Stieglmeier M."/>
            <person name="Klingl A."/>
            <person name="Woyke T."/>
            <person name="Ryan C.M."/>
            <person name="Banfield J.F."/>
        </authorList>
    </citation>
    <scope>NUCLEOTIDE SEQUENCE [LARGE SCALE GENOMIC DNA]</scope>
</reference>